<sequence>MSNLLTNHPIALNALMNETLFSADFTVDDQPSNSFQQAQAQSLITPPDNDVTTARSPEEFIYQGSIEKRILFILRYPDFDYFSPGALDAFEKILAAVGLTVADVAVVNLANTHNPNDFKRIMQFFQPTRITLLGVEPASLVLPPIPHNEYMRGKVATVFNTYSFEEMFANVEKKKAFWLEFKKFITND</sequence>
<accession>A0A2T8HL06</accession>
<dbReference type="InterPro" id="IPR036895">
    <property type="entry name" value="Uracil-DNA_glycosylase-like_sf"/>
</dbReference>
<dbReference type="SUPFAM" id="SSF52141">
    <property type="entry name" value="Uracil-DNA glycosylase-like"/>
    <property type="match status" value="1"/>
</dbReference>
<reference evidence="1 2" key="1">
    <citation type="submission" date="2018-04" db="EMBL/GenBank/DDBJ databases">
        <title>Sphingobacterium cortibacter sp. nov.</title>
        <authorList>
            <person name="Li Y."/>
        </authorList>
    </citation>
    <scope>NUCLEOTIDE SEQUENCE [LARGE SCALE GENOMIC DNA]</scope>
    <source>
        <strain evidence="1 2">2c-3</strain>
    </source>
</reference>
<name>A0A2T8HL06_9SPHI</name>
<dbReference type="Proteomes" id="UP000245627">
    <property type="component" value="Unassembled WGS sequence"/>
</dbReference>
<organism evidence="1 2">
    <name type="scientific">Sphingobacterium corticibacter</name>
    <dbReference type="NCBI Taxonomy" id="2171749"/>
    <lineage>
        <taxon>Bacteria</taxon>
        <taxon>Pseudomonadati</taxon>
        <taxon>Bacteroidota</taxon>
        <taxon>Sphingobacteriia</taxon>
        <taxon>Sphingobacteriales</taxon>
        <taxon>Sphingobacteriaceae</taxon>
        <taxon>Sphingobacterium</taxon>
    </lineage>
</organism>
<comment type="caution">
    <text evidence="1">The sequence shown here is derived from an EMBL/GenBank/DDBJ whole genome shotgun (WGS) entry which is preliminary data.</text>
</comment>
<proteinExistence type="predicted"/>
<evidence type="ECO:0000313" key="1">
    <source>
        <dbReference type="EMBL" id="PVH26129.1"/>
    </source>
</evidence>
<gene>
    <name evidence="1" type="ORF">DC487_00440</name>
</gene>
<dbReference type="OrthoDB" id="797407at2"/>
<dbReference type="EMBL" id="QDKG01000001">
    <property type="protein sequence ID" value="PVH26129.1"/>
    <property type="molecule type" value="Genomic_DNA"/>
</dbReference>
<dbReference type="RefSeq" id="WP_116773974.1">
    <property type="nucleotide sequence ID" value="NZ_QDKG01000001.1"/>
</dbReference>
<dbReference type="AlphaFoldDB" id="A0A2T8HL06"/>
<keyword evidence="2" id="KW-1185">Reference proteome</keyword>
<evidence type="ECO:0000313" key="2">
    <source>
        <dbReference type="Proteomes" id="UP000245627"/>
    </source>
</evidence>
<protein>
    <submittedName>
        <fullName evidence="1">Uncharacterized protein</fullName>
    </submittedName>
</protein>